<dbReference type="RefSeq" id="XP_001327801.1">
    <property type="nucleotide sequence ID" value="XM_001327766.1"/>
</dbReference>
<reference evidence="2" key="2">
    <citation type="journal article" date="2007" name="Science">
        <title>Draft genome sequence of the sexually transmitted pathogen Trichomonas vaginalis.</title>
        <authorList>
            <person name="Carlton J.M."/>
            <person name="Hirt R.P."/>
            <person name="Silva J.C."/>
            <person name="Delcher A.L."/>
            <person name="Schatz M."/>
            <person name="Zhao Q."/>
            <person name="Wortman J.R."/>
            <person name="Bidwell S.L."/>
            <person name="Alsmark U.C.M."/>
            <person name="Besteiro S."/>
            <person name="Sicheritz-Ponten T."/>
            <person name="Noel C.J."/>
            <person name="Dacks J.B."/>
            <person name="Foster P.G."/>
            <person name="Simillion C."/>
            <person name="Van de Peer Y."/>
            <person name="Miranda-Saavedra D."/>
            <person name="Barton G.J."/>
            <person name="Westrop G.D."/>
            <person name="Mueller S."/>
            <person name="Dessi D."/>
            <person name="Fiori P.L."/>
            <person name="Ren Q."/>
            <person name="Paulsen I."/>
            <person name="Zhang H."/>
            <person name="Bastida-Corcuera F.D."/>
            <person name="Simoes-Barbosa A."/>
            <person name="Brown M.T."/>
            <person name="Hayes R.D."/>
            <person name="Mukherjee M."/>
            <person name="Okumura C.Y."/>
            <person name="Schneider R."/>
            <person name="Smith A.J."/>
            <person name="Vanacova S."/>
            <person name="Villalvazo M."/>
            <person name="Haas B.J."/>
            <person name="Pertea M."/>
            <person name="Feldblyum T.V."/>
            <person name="Utterback T.R."/>
            <person name="Shu C.L."/>
            <person name="Osoegawa K."/>
            <person name="de Jong P.J."/>
            <person name="Hrdy I."/>
            <person name="Horvathova L."/>
            <person name="Zubacova Z."/>
            <person name="Dolezal P."/>
            <person name="Malik S.B."/>
            <person name="Logsdon J.M. Jr."/>
            <person name="Henze K."/>
            <person name="Gupta A."/>
            <person name="Wang C.C."/>
            <person name="Dunne R.L."/>
            <person name="Upcroft J.A."/>
            <person name="Upcroft P."/>
            <person name="White O."/>
            <person name="Salzberg S.L."/>
            <person name="Tang P."/>
            <person name="Chiu C.-H."/>
            <person name="Lee Y.-S."/>
            <person name="Embley T.M."/>
            <person name="Coombs G.H."/>
            <person name="Mottram J.C."/>
            <person name="Tachezy J."/>
            <person name="Fraser-Liggett C.M."/>
            <person name="Johnson P.J."/>
        </authorList>
    </citation>
    <scope>NUCLEOTIDE SEQUENCE [LARGE SCALE GENOMIC DNA]</scope>
    <source>
        <strain evidence="2">G3</strain>
    </source>
</reference>
<accession>A2DVN6</accession>
<keyword evidence="3" id="KW-1185">Reference proteome</keyword>
<evidence type="ECO:0000256" key="1">
    <source>
        <dbReference type="SAM" id="Phobius"/>
    </source>
</evidence>
<gene>
    <name evidence="2" type="ORF">TVAG_495970</name>
</gene>
<dbReference type="EMBL" id="DS113254">
    <property type="protein sequence ID" value="EAY15578.1"/>
    <property type="molecule type" value="Genomic_DNA"/>
</dbReference>
<feature type="transmembrane region" description="Helical" evidence="1">
    <location>
        <begin position="21"/>
        <end position="41"/>
    </location>
</feature>
<dbReference type="VEuPathDB" id="TrichDB:TVAGG3_0276110"/>
<evidence type="ECO:0000313" key="3">
    <source>
        <dbReference type="Proteomes" id="UP000001542"/>
    </source>
</evidence>
<dbReference type="AlphaFoldDB" id="A2DVN6"/>
<organism evidence="2 3">
    <name type="scientific">Trichomonas vaginalis (strain ATCC PRA-98 / G3)</name>
    <dbReference type="NCBI Taxonomy" id="412133"/>
    <lineage>
        <taxon>Eukaryota</taxon>
        <taxon>Metamonada</taxon>
        <taxon>Parabasalia</taxon>
        <taxon>Trichomonadida</taxon>
        <taxon>Trichomonadidae</taxon>
        <taxon>Trichomonas</taxon>
    </lineage>
</organism>
<sequence>MKPKRSKFSRALLGGRYEIAGNLPNMFLTILLLISSILFNLTDNIQFDMRVFFGLTTIPGKDSYELYNSEVIDFLTRNTTISREDCHICQKIPHTPFNYTYSTPRDLLLFISFIGFNPFSKVLINNLRSFGCKAKILILFDDKGYEAFEKSGYKEKIINCSVFPFRANINILRDKNNNNKPHRLSVYEAKIKTIGKFMATYSHLFENYMTFDLADMLVQADPFILINHKREVQLMHENACVACDDETRVQFSYFLKGDLVKYGNFSLITGSVTMGDPFECTRFYDLVSYYLVKDGRTPPQIVDQGIFTHLFFYDIYKYIGLPLRAYHFHQGYIAPNIELVQGNIFGKVTFYNTSIYPPVIIHHPQFRCGPCEDYLWKCAEVKSIYTTSWS</sequence>
<name>A2DVN6_TRIV3</name>
<keyword evidence="1" id="KW-1133">Transmembrane helix</keyword>
<keyword evidence="1" id="KW-0472">Membrane</keyword>
<reference evidence="2" key="1">
    <citation type="submission" date="2006-10" db="EMBL/GenBank/DDBJ databases">
        <authorList>
            <person name="Amadeo P."/>
            <person name="Zhao Q."/>
            <person name="Wortman J."/>
            <person name="Fraser-Liggett C."/>
            <person name="Carlton J."/>
        </authorList>
    </citation>
    <scope>NUCLEOTIDE SEQUENCE</scope>
    <source>
        <strain evidence="2">G3</strain>
    </source>
</reference>
<keyword evidence="1" id="KW-0812">Transmembrane</keyword>
<dbReference type="Proteomes" id="UP000001542">
    <property type="component" value="Unassembled WGS sequence"/>
</dbReference>
<dbReference type="KEGG" id="tva:4773581"/>
<dbReference type="InParanoid" id="A2DVN6"/>
<protein>
    <submittedName>
        <fullName evidence="2">Uncharacterized protein</fullName>
    </submittedName>
</protein>
<proteinExistence type="predicted"/>
<evidence type="ECO:0000313" key="2">
    <source>
        <dbReference type="EMBL" id="EAY15578.1"/>
    </source>
</evidence>
<dbReference type="VEuPathDB" id="TrichDB:TVAG_495970"/>